<keyword evidence="5" id="KW-0732">Signal</keyword>
<dbReference type="GO" id="GO:0016020">
    <property type="term" value="C:membrane"/>
    <property type="evidence" value="ECO:0007669"/>
    <property type="project" value="UniProtKB-SubCell"/>
</dbReference>
<keyword evidence="11" id="KW-1185">Reference proteome</keyword>
<evidence type="ECO:0000256" key="3">
    <source>
        <dbReference type="ARBA" id="ARBA00005227"/>
    </source>
</evidence>
<keyword evidence="4 9" id="KW-0812">Transmembrane</keyword>
<evidence type="ECO:0000256" key="6">
    <source>
        <dbReference type="ARBA" id="ARBA00022989"/>
    </source>
</evidence>
<evidence type="ECO:0000256" key="2">
    <source>
        <dbReference type="ARBA" id="ARBA00004555"/>
    </source>
</evidence>
<proteinExistence type="inferred from homology"/>
<feature type="transmembrane region" description="Helical" evidence="9">
    <location>
        <begin position="382"/>
        <end position="405"/>
    </location>
</feature>
<dbReference type="SUPFAM" id="SSF103473">
    <property type="entry name" value="MFS general substrate transporter"/>
    <property type="match status" value="1"/>
</dbReference>
<feature type="transmembrane region" description="Helical" evidence="9">
    <location>
        <begin position="309"/>
        <end position="330"/>
    </location>
</feature>
<name>A0A7J7IXE3_BUGNE</name>
<feature type="transmembrane region" description="Helical" evidence="9">
    <location>
        <begin position="505"/>
        <end position="524"/>
    </location>
</feature>
<dbReference type="OrthoDB" id="1666796at2759"/>
<reference evidence="10" key="1">
    <citation type="submission" date="2020-06" db="EMBL/GenBank/DDBJ databases">
        <title>Draft genome of Bugula neritina, a colonial animal packing powerful symbionts and potential medicines.</title>
        <authorList>
            <person name="Rayko M."/>
        </authorList>
    </citation>
    <scope>NUCLEOTIDE SEQUENCE [LARGE SCALE GENOMIC DNA]</scope>
    <source>
        <strain evidence="10">Kwan_BN1</strain>
    </source>
</reference>
<comment type="caution">
    <text evidence="10">The sequence shown here is derived from an EMBL/GenBank/DDBJ whole genome shotgun (WGS) entry which is preliminary data.</text>
</comment>
<feature type="transmembrane region" description="Helical" evidence="9">
    <location>
        <begin position="212"/>
        <end position="234"/>
    </location>
</feature>
<evidence type="ECO:0000256" key="4">
    <source>
        <dbReference type="ARBA" id="ARBA00022692"/>
    </source>
</evidence>
<accession>A0A7J7IXE3</accession>
<dbReference type="PANTHER" id="PTHR10766">
    <property type="entry name" value="TRANSMEMBRANE 9 SUPERFAMILY PROTEIN"/>
    <property type="match status" value="1"/>
</dbReference>
<keyword evidence="7" id="KW-0333">Golgi apparatus</keyword>
<evidence type="ECO:0000256" key="9">
    <source>
        <dbReference type="RuleBase" id="RU363079"/>
    </source>
</evidence>
<dbReference type="InterPro" id="IPR036259">
    <property type="entry name" value="MFS_trans_sf"/>
</dbReference>
<dbReference type="PANTHER" id="PTHR10766:SF55">
    <property type="entry name" value="TRANSMEMBRANE 9 SUPERFAMILY MEMBER 4"/>
    <property type="match status" value="1"/>
</dbReference>
<evidence type="ECO:0000256" key="7">
    <source>
        <dbReference type="ARBA" id="ARBA00023034"/>
    </source>
</evidence>
<protein>
    <recommendedName>
        <fullName evidence="9">Transmembrane 9 superfamily member</fullName>
    </recommendedName>
</protein>
<feature type="transmembrane region" description="Helical" evidence="9">
    <location>
        <begin position="536"/>
        <end position="565"/>
    </location>
</feature>
<gene>
    <name evidence="10" type="ORF">EB796_023082</name>
</gene>
<dbReference type="GO" id="GO:0072657">
    <property type="term" value="P:protein localization to membrane"/>
    <property type="evidence" value="ECO:0007669"/>
    <property type="project" value="TreeGrafter"/>
</dbReference>
<feature type="transmembrane region" description="Helical" evidence="9">
    <location>
        <begin position="465"/>
        <end position="493"/>
    </location>
</feature>
<evidence type="ECO:0000256" key="5">
    <source>
        <dbReference type="ARBA" id="ARBA00022729"/>
    </source>
</evidence>
<dbReference type="EMBL" id="VXIV02003292">
    <property type="protein sequence ID" value="KAF6018593.1"/>
    <property type="molecule type" value="Genomic_DNA"/>
</dbReference>
<dbReference type="Proteomes" id="UP000593567">
    <property type="component" value="Unassembled WGS sequence"/>
</dbReference>
<dbReference type="AlphaFoldDB" id="A0A7J7IXE3"/>
<evidence type="ECO:0000256" key="8">
    <source>
        <dbReference type="ARBA" id="ARBA00023136"/>
    </source>
</evidence>
<evidence type="ECO:0000313" key="11">
    <source>
        <dbReference type="Proteomes" id="UP000593567"/>
    </source>
</evidence>
<dbReference type="InterPro" id="IPR004240">
    <property type="entry name" value="EMP70"/>
</dbReference>
<comment type="similarity">
    <text evidence="3 9">Belongs to the nonaspanin (TM9SF) (TC 9.A.2) family.</text>
</comment>
<organism evidence="10 11">
    <name type="scientific">Bugula neritina</name>
    <name type="common">Brown bryozoan</name>
    <name type="synonym">Sertularia neritina</name>
    <dbReference type="NCBI Taxonomy" id="10212"/>
    <lineage>
        <taxon>Eukaryota</taxon>
        <taxon>Metazoa</taxon>
        <taxon>Spiralia</taxon>
        <taxon>Lophotrochozoa</taxon>
        <taxon>Bryozoa</taxon>
        <taxon>Gymnolaemata</taxon>
        <taxon>Cheilostomatida</taxon>
        <taxon>Flustrina</taxon>
        <taxon>Buguloidea</taxon>
        <taxon>Bugulidae</taxon>
        <taxon>Bugula</taxon>
    </lineage>
</organism>
<dbReference type="Pfam" id="PF02990">
    <property type="entry name" value="EMP70"/>
    <property type="match status" value="1"/>
</dbReference>
<feature type="transmembrane region" description="Helical" evidence="9">
    <location>
        <begin position="435"/>
        <end position="459"/>
    </location>
</feature>
<evidence type="ECO:0000256" key="1">
    <source>
        <dbReference type="ARBA" id="ARBA00004141"/>
    </source>
</evidence>
<keyword evidence="6 9" id="KW-1133">Transmembrane helix</keyword>
<feature type="transmembrane region" description="Helical" evidence="9">
    <location>
        <begin position="351"/>
        <end position="370"/>
    </location>
</feature>
<dbReference type="GO" id="GO:0005794">
    <property type="term" value="C:Golgi apparatus"/>
    <property type="evidence" value="ECO:0007669"/>
    <property type="project" value="UniProtKB-SubCell"/>
</dbReference>
<sequence length="575" mass="66456">MAIAYKEVLRGDRIVLTPYQFRVNRTDQCKILCKGQNLNVDQQKLLYKRIQQDYHVHLLTDNLPVATPYTSRSKKRQYENGYMLGMIISDKVYLHNHLEFTVRYHYYENVFRIVGFEVHPKSLANGELLDAPNTSPEPCAKEMTDENVVPLKNCRRPENSKSDQFEFYEIPKDPKGDIKVDFTYSLYWEKSDVKWASRWDIYLSMSNAQIHWFSILNSIVVIFFLAGVLAAIIVRTLKRDIANYNKLDEEMEEALEESGWKLVHGDVFRPPRYHMFLSALLGTGVQLFGLTSLLIGIAMLGMLSPANRGTLMTAGILVYVFMGLIAGFHAGRMYKTLKGLKWKRAALMTSCLYPLLICGCGFLMNFFIWGKKSSGAIPFTTMLAILALWFGISVPLVFLGFFFGYRKHPYDHPVRTNQIPRQVPEQPWYLSPIPAALIAGILPFGAMFIELFFIFSALWQNQFYYLFGFLFIVYVILVIACSQISIVLVYFQLCAEDYHWWWKSFVVSGGSALYLMGYSVFYFFNRLDIMGFTPTLLYFVYSFLMALSFWMLTGTIGFYAAYIFIRKIYGAIKID</sequence>
<feature type="transmembrane region" description="Helical" evidence="9">
    <location>
        <begin position="279"/>
        <end position="303"/>
    </location>
</feature>
<keyword evidence="8 9" id="KW-0472">Membrane</keyword>
<evidence type="ECO:0000313" key="10">
    <source>
        <dbReference type="EMBL" id="KAF6018593.1"/>
    </source>
</evidence>
<comment type="subcellular location">
    <subcellularLocation>
        <location evidence="2">Golgi apparatus</location>
    </subcellularLocation>
    <subcellularLocation>
        <location evidence="1">Membrane</location>
        <topology evidence="1">Multi-pass membrane protein</topology>
    </subcellularLocation>
</comment>